<proteinExistence type="predicted"/>
<gene>
    <name evidence="1" type="ORF">SNE35_14245</name>
</gene>
<evidence type="ECO:0000313" key="1">
    <source>
        <dbReference type="EMBL" id="MDY0745676.1"/>
    </source>
</evidence>
<dbReference type="EMBL" id="JAXCLA010000004">
    <property type="protein sequence ID" value="MDY0745676.1"/>
    <property type="molecule type" value="Genomic_DNA"/>
</dbReference>
<sequence>MSSRTSRNTLTERGMQIVERRIPALAAKAGHEAYRTTLQQTGAVTVKTSNGQVVKRALDGSVTVIKSLPVGKRVKTGTVLRRVK</sequence>
<dbReference type="Proteomes" id="UP001285263">
    <property type="component" value="Unassembled WGS sequence"/>
</dbReference>
<keyword evidence="2" id="KW-1185">Reference proteome</keyword>
<protein>
    <recommendedName>
        <fullName evidence="3">Phosphonoacetate hydrolase</fullName>
    </recommendedName>
</protein>
<organism evidence="1 2">
    <name type="scientific">Roseateles agri</name>
    <dbReference type="NCBI Taxonomy" id="3098619"/>
    <lineage>
        <taxon>Bacteria</taxon>
        <taxon>Pseudomonadati</taxon>
        <taxon>Pseudomonadota</taxon>
        <taxon>Betaproteobacteria</taxon>
        <taxon>Burkholderiales</taxon>
        <taxon>Sphaerotilaceae</taxon>
        <taxon>Roseateles</taxon>
    </lineage>
</organism>
<evidence type="ECO:0000313" key="2">
    <source>
        <dbReference type="Proteomes" id="UP001285263"/>
    </source>
</evidence>
<evidence type="ECO:0008006" key="3">
    <source>
        <dbReference type="Google" id="ProtNLM"/>
    </source>
</evidence>
<name>A0ABU5DHB1_9BURK</name>
<comment type="caution">
    <text evidence="1">The sequence shown here is derived from an EMBL/GenBank/DDBJ whole genome shotgun (WGS) entry which is preliminary data.</text>
</comment>
<accession>A0ABU5DHB1</accession>
<dbReference type="RefSeq" id="WP_263568800.1">
    <property type="nucleotide sequence ID" value="NZ_JAXCLA010000004.1"/>
</dbReference>
<reference evidence="1 2" key="1">
    <citation type="submission" date="2023-11" db="EMBL/GenBank/DDBJ databases">
        <title>Paucibacter sp. nov., isolated from fresh soil in Korea.</title>
        <authorList>
            <person name="Le N.T.T."/>
        </authorList>
    </citation>
    <scope>NUCLEOTIDE SEQUENCE [LARGE SCALE GENOMIC DNA]</scope>
    <source>
        <strain evidence="1 2">R3-3</strain>
    </source>
</reference>